<evidence type="ECO:0000259" key="7">
    <source>
        <dbReference type="Pfam" id="PF02687"/>
    </source>
</evidence>
<dbReference type="Pfam" id="PF02687">
    <property type="entry name" value="FtsX"/>
    <property type="match status" value="1"/>
</dbReference>
<feature type="domain" description="MacB-like periplasmic core" evidence="8">
    <location>
        <begin position="21"/>
        <end position="231"/>
    </location>
</feature>
<keyword evidence="5 6" id="KW-0472">Membrane</keyword>
<dbReference type="EMBL" id="LCVB01000032">
    <property type="protein sequence ID" value="KLJ28386.1"/>
    <property type="molecule type" value="Genomic_DNA"/>
</dbReference>
<dbReference type="Pfam" id="PF12704">
    <property type="entry name" value="MacB_PCD"/>
    <property type="match status" value="1"/>
</dbReference>
<sequence length="409" mass="45229">MNLWTLSLAYLKRQKMKTVTLFLVFLTIGTCLISLMSIQHSLEKNILTKQGKSIYLTSKEKAYWPEQAYEALKKAKMVESVEASLSIDVGSRLKSVSPYNSSKEENQVTLAGYQSTEDLRAFQTKALVLKKGSHLAADNTKQVLVPLKLAQKNHLSVGNKLRLGKENVTIAGIYDANSAKSKNTFNPNIDNTLIAQATLVRKISKQKGYQTVAVRLSDKRLVDTVIQNIKQWPLDFGKLDVQTAKEFYGDSYRNIETLHRLVGRIILIVSLVAMAILVVMLTFWINNRIKETGILLAIGKTKFEIIGHYLIEVLLVAGAAFTLSIIGGVFLGKTFAAGLLSQVNGGVSSQIVQNSSLIIDRIDNLAVSVGVMDVFRLYAQGALICLFAVVLSSYSILKLQPKQILSRMS</sequence>
<keyword evidence="3 6" id="KW-0812">Transmembrane</keyword>
<evidence type="ECO:0000256" key="2">
    <source>
        <dbReference type="ARBA" id="ARBA00022475"/>
    </source>
</evidence>
<evidence type="ECO:0000313" key="12">
    <source>
        <dbReference type="Proteomes" id="UP000093122"/>
    </source>
</evidence>
<dbReference type="InterPro" id="IPR050250">
    <property type="entry name" value="Macrolide_Exporter_MacB"/>
</dbReference>
<name>A0A0E1EL06_STRAG</name>
<dbReference type="GO" id="GO:0022857">
    <property type="term" value="F:transmembrane transporter activity"/>
    <property type="evidence" value="ECO:0007669"/>
    <property type="project" value="TreeGrafter"/>
</dbReference>
<feature type="domain" description="ABC3 transporter permease C-terminal" evidence="7">
    <location>
        <begin position="265"/>
        <end position="401"/>
    </location>
</feature>
<gene>
    <name evidence="10" type="ORF">AX245_05565</name>
    <name evidence="9" type="ORF">WA45_08910</name>
</gene>
<evidence type="ECO:0000256" key="6">
    <source>
        <dbReference type="SAM" id="Phobius"/>
    </source>
</evidence>
<protein>
    <submittedName>
        <fullName evidence="10">ABC transporter substrate-binding protein</fullName>
    </submittedName>
</protein>
<evidence type="ECO:0000313" key="9">
    <source>
        <dbReference type="EMBL" id="KLJ28386.1"/>
    </source>
</evidence>
<accession>A0A0E1EL06</accession>
<dbReference type="GeneID" id="66885586"/>
<organism evidence="10 12">
    <name type="scientific">Streptococcus agalactiae</name>
    <dbReference type="NCBI Taxonomy" id="1311"/>
    <lineage>
        <taxon>Bacteria</taxon>
        <taxon>Bacillati</taxon>
        <taxon>Bacillota</taxon>
        <taxon>Bacilli</taxon>
        <taxon>Lactobacillales</taxon>
        <taxon>Streptococcaceae</taxon>
        <taxon>Streptococcus</taxon>
    </lineage>
</organism>
<comment type="caution">
    <text evidence="10">The sequence shown here is derived from an EMBL/GenBank/DDBJ whole genome shotgun (WGS) entry which is preliminary data.</text>
</comment>
<feature type="transmembrane region" description="Helical" evidence="6">
    <location>
        <begin position="306"/>
        <end position="331"/>
    </location>
</feature>
<evidence type="ECO:0000313" key="11">
    <source>
        <dbReference type="Proteomes" id="UP000035174"/>
    </source>
</evidence>
<dbReference type="Proteomes" id="UP000093122">
    <property type="component" value="Unassembled WGS sequence"/>
</dbReference>
<dbReference type="GO" id="GO:0005886">
    <property type="term" value="C:plasma membrane"/>
    <property type="evidence" value="ECO:0007669"/>
    <property type="project" value="UniProtKB-SubCell"/>
</dbReference>
<dbReference type="InterPro" id="IPR025857">
    <property type="entry name" value="MacB_PCD"/>
</dbReference>
<dbReference type="EMBL" id="MAWT01000033">
    <property type="protein sequence ID" value="OCM71288.1"/>
    <property type="molecule type" value="Genomic_DNA"/>
</dbReference>
<evidence type="ECO:0000256" key="3">
    <source>
        <dbReference type="ARBA" id="ARBA00022692"/>
    </source>
</evidence>
<dbReference type="KEGG" id="sage:EN72_04150"/>
<dbReference type="PANTHER" id="PTHR30572:SF9">
    <property type="entry name" value="ABC TRANSPORTER PERMEASE PROTEIN"/>
    <property type="match status" value="1"/>
</dbReference>
<comment type="subcellular location">
    <subcellularLocation>
        <location evidence="1">Cell membrane</location>
        <topology evidence="1">Multi-pass membrane protein</topology>
    </subcellularLocation>
</comment>
<keyword evidence="4 6" id="KW-1133">Transmembrane helix</keyword>
<evidence type="ECO:0000256" key="5">
    <source>
        <dbReference type="ARBA" id="ARBA00023136"/>
    </source>
</evidence>
<dbReference type="AlphaFoldDB" id="A0A0E1EL06"/>
<reference evidence="10 12" key="2">
    <citation type="journal article" date="2016" name="Sci. Rep.">
        <title>Serotype IV Streptococcus agalactiae ST-452 has arisen from large genomic recombination events between CC23 and the hypervirulent CC17 lineages.</title>
        <authorList>
            <person name="Campisi E."/>
            <person name="Rinaudo C.D."/>
            <person name="Donati C."/>
            <person name="Barucco M."/>
            <person name="Torricelli G."/>
            <person name="Edwards M.S."/>
            <person name="Baker C.J."/>
            <person name="Margarit I."/>
            <person name="Rosini R."/>
        </authorList>
    </citation>
    <scope>NUCLEOTIDE SEQUENCE [LARGE SCALE GENOMIC DNA]</scope>
    <source>
        <strain evidence="10 12">CZ-PW-140</strain>
    </source>
</reference>
<evidence type="ECO:0000259" key="8">
    <source>
        <dbReference type="Pfam" id="PF12704"/>
    </source>
</evidence>
<dbReference type="RefSeq" id="WP_001055321.1">
    <property type="nucleotide sequence ID" value="NZ_AP018935.1"/>
</dbReference>
<proteinExistence type="predicted"/>
<evidence type="ECO:0000256" key="1">
    <source>
        <dbReference type="ARBA" id="ARBA00004651"/>
    </source>
</evidence>
<evidence type="ECO:0000256" key="4">
    <source>
        <dbReference type="ARBA" id="ARBA00022989"/>
    </source>
</evidence>
<feature type="transmembrane region" description="Helical" evidence="6">
    <location>
        <begin position="261"/>
        <end position="285"/>
    </location>
</feature>
<reference evidence="9 11" key="1">
    <citation type="journal article" date="2015" name="PLoS ONE">
        <title>Genomic analysis reveals the molecular basis for capsule loss in the group B streptococcus population.</title>
        <authorList>
            <consortium name="DEVANI Consortium"/>
            <person name="Rosini R."/>
            <person name="Campisi E."/>
            <person name="De Chiara M."/>
            <person name="Tettelin H."/>
            <person name="Rinaudo D."/>
            <person name="Toniolo C."/>
            <person name="Metruccio M."/>
            <person name="Guidotti S."/>
            <person name="Sorensen U.B."/>
            <person name="Kilian M."/>
            <person name="Ramirez M."/>
            <person name="Janulczyk R."/>
            <person name="Donati C."/>
            <person name="Grandi G."/>
            <person name="Margarit I."/>
        </authorList>
    </citation>
    <scope>NUCLEOTIDE SEQUENCE [LARGE SCALE GENOMIC DNA]</scope>
    <source>
        <strain evidence="9 11">ES-PW-063</strain>
    </source>
</reference>
<feature type="transmembrane region" description="Helical" evidence="6">
    <location>
        <begin position="21"/>
        <end position="42"/>
    </location>
</feature>
<dbReference type="InterPro" id="IPR003838">
    <property type="entry name" value="ABC3_permease_C"/>
</dbReference>
<keyword evidence="2" id="KW-1003">Cell membrane</keyword>
<evidence type="ECO:0000313" key="10">
    <source>
        <dbReference type="EMBL" id="OCM71288.1"/>
    </source>
</evidence>
<dbReference type="KEGG" id="sagg:EN73_03850"/>
<feature type="transmembrane region" description="Helical" evidence="6">
    <location>
        <begin position="377"/>
        <end position="397"/>
    </location>
</feature>
<dbReference type="PANTHER" id="PTHR30572">
    <property type="entry name" value="MEMBRANE COMPONENT OF TRANSPORTER-RELATED"/>
    <property type="match status" value="1"/>
</dbReference>
<dbReference type="Proteomes" id="UP000035174">
    <property type="component" value="Unassembled WGS sequence"/>
</dbReference>